<dbReference type="FunFam" id="3.40.50.300:FF:000016">
    <property type="entry name" value="Oligopeptide ABC transporter ATP-binding component"/>
    <property type="match status" value="1"/>
</dbReference>
<dbReference type="InterPro" id="IPR027417">
    <property type="entry name" value="P-loop_NTPase"/>
</dbReference>
<comment type="caution">
    <text evidence="6">The sequence shown here is derived from an EMBL/GenBank/DDBJ whole genome shotgun (WGS) entry which is preliminary data.</text>
</comment>
<dbReference type="PROSITE" id="PS50893">
    <property type="entry name" value="ABC_TRANSPORTER_2"/>
    <property type="match status" value="1"/>
</dbReference>
<dbReference type="InterPro" id="IPR013563">
    <property type="entry name" value="Oligopep_ABC_C"/>
</dbReference>
<dbReference type="InterPro" id="IPR050319">
    <property type="entry name" value="ABC_transp_ATP-bind"/>
</dbReference>
<dbReference type="RefSeq" id="WP_338205456.1">
    <property type="nucleotide sequence ID" value="NZ_JAEKNR010000240.1"/>
</dbReference>
<dbReference type="InterPro" id="IPR003593">
    <property type="entry name" value="AAA+_ATPase"/>
</dbReference>
<gene>
    <name evidence="6" type="ORF">JF922_24785</name>
</gene>
<dbReference type="NCBIfam" id="TIGR01727">
    <property type="entry name" value="oligo_HPY"/>
    <property type="match status" value="1"/>
</dbReference>
<dbReference type="SMART" id="SM00382">
    <property type="entry name" value="AAA"/>
    <property type="match status" value="1"/>
</dbReference>
<comment type="similarity">
    <text evidence="1">Belongs to the ABC transporter superfamily.</text>
</comment>
<dbReference type="Pfam" id="PF00005">
    <property type="entry name" value="ABC_tran"/>
    <property type="match status" value="1"/>
</dbReference>
<dbReference type="SUPFAM" id="SSF52540">
    <property type="entry name" value="P-loop containing nucleoside triphosphate hydrolases"/>
    <property type="match status" value="1"/>
</dbReference>
<protein>
    <submittedName>
        <fullName evidence="6">ABC transporter ATP-binding protein</fullName>
    </submittedName>
</protein>
<keyword evidence="4 6" id="KW-0067">ATP-binding</keyword>
<evidence type="ECO:0000259" key="5">
    <source>
        <dbReference type="PROSITE" id="PS50893"/>
    </source>
</evidence>
<keyword evidence="2" id="KW-0813">Transport</keyword>
<dbReference type="Proteomes" id="UP000612893">
    <property type="component" value="Unassembled WGS sequence"/>
</dbReference>
<feature type="domain" description="ABC transporter" evidence="5">
    <location>
        <begin position="8"/>
        <end position="263"/>
    </location>
</feature>
<dbReference type="Gene3D" id="3.40.50.300">
    <property type="entry name" value="P-loop containing nucleotide triphosphate hydrolases"/>
    <property type="match status" value="1"/>
</dbReference>
<dbReference type="InterPro" id="IPR003439">
    <property type="entry name" value="ABC_transporter-like_ATP-bd"/>
</dbReference>
<reference evidence="6" key="1">
    <citation type="submission" date="2020-10" db="EMBL/GenBank/DDBJ databases">
        <title>Ca. Dormibacterota MAGs.</title>
        <authorList>
            <person name="Montgomery K."/>
        </authorList>
    </citation>
    <scope>NUCLEOTIDE SEQUENCE [LARGE SCALE GENOMIC DNA]</scope>
    <source>
        <strain evidence="6">SC8812_S17_10</strain>
    </source>
</reference>
<dbReference type="GO" id="GO:0055085">
    <property type="term" value="P:transmembrane transport"/>
    <property type="evidence" value="ECO:0007669"/>
    <property type="project" value="UniProtKB-ARBA"/>
</dbReference>
<accession>A0A934KDF7</accession>
<dbReference type="Pfam" id="PF08352">
    <property type="entry name" value="oligo_HPY"/>
    <property type="match status" value="1"/>
</dbReference>
<dbReference type="PANTHER" id="PTHR43776:SF7">
    <property type="entry name" value="D,D-DIPEPTIDE TRANSPORT ATP-BINDING PROTEIN DDPF-RELATED"/>
    <property type="match status" value="1"/>
</dbReference>
<name>A0A934KDF7_9BACT</name>
<proteinExistence type="inferred from homology"/>
<evidence type="ECO:0000256" key="3">
    <source>
        <dbReference type="ARBA" id="ARBA00022741"/>
    </source>
</evidence>
<dbReference type="CDD" id="cd03257">
    <property type="entry name" value="ABC_NikE_OppD_transporters"/>
    <property type="match status" value="1"/>
</dbReference>
<dbReference type="EMBL" id="JAEKNR010000240">
    <property type="protein sequence ID" value="MBJ7601276.1"/>
    <property type="molecule type" value="Genomic_DNA"/>
</dbReference>
<evidence type="ECO:0000256" key="1">
    <source>
        <dbReference type="ARBA" id="ARBA00005417"/>
    </source>
</evidence>
<dbReference type="AlphaFoldDB" id="A0A934KDF7"/>
<organism evidence="6 7">
    <name type="scientific">Candidatus Nephthysia bennettiae</name>
    <dbReference type="NCBI Taxonomy" id="3127016"/>
    <lineage>
        <taxon>Bacteria</taxon>
        <taxon>Bacillati</taxon>
        <taxon>Candidatus Dormiibacterota</taxon>
        <taxon>Candidatus Dormibacteria</taxon>
        <taxon>Candidatus Dormibacterales</taxon>
        <taxon>Candidatus Dormibacteraceae</taxon>
        <taxon>Candidatus Nephthysia</taxon>
    </lineage>
</organism>
<dbReference type="GO" id="GO:0016887">
    <property type="term" value="F:ATP hydrolysis activity"/>
    <property type="evidence" value="ECO:0007669"/>
    <property type="project" value="InterPro"/>
</dbReference>
<sequence length="348" mass="38009">MAKTKSLLEVRDLVKHFPVGRSWRGWLGREKPRVVQAVDGVSLEVAPGETVGLVGESGCGKTTLGRLIVGLTLPTAGTIVFDGEDVTRGGRGEMRRKLRREAQIVFQDPFSSLDPRQAVERIIREPLDIHGMGTRSERSRRVRVLMDQVALPSRYARSLPHELSGGLRQRVGIATALALGPRLIVADEPTSALDTSVQAEIINLLSDLQQSTGVAYLFVSHNLDLVRFLSHRVAVMYLGRIVEVGPGDRVYSQPKHPYTRALLSAVPEPDPSRPLDRVLLTGEVPSPIDVPAGCRFHPRCWLAEEVCRTVDPPLYAFPAAQRAACHVTAAEEGLTSTKEGIREATSSG</sequence>
<dbReference type="GO" id="GO:0015833">
    <property type="term" value="P:peptide transport"/>
    <property type="evidence" value="ECO:0007669"/>
    <property type="project" value="InterPro"/>
</dbReference>
<evidence type="ECO:0000313" key="7">
    <source>
        <dbReference type="Proteomes" id="UP000612893"/>
    </source>
</evidence>
<keyword evidence="7" id="KW-1185">Reference proteome</keyword>
<dbReference type="GO" id="GO:0005524">
    <property type="term" value="F:ATP binding"/>
    <property type="evidence" value="ECO:0007669"/>
    <property type="project" value="UniProtKB-KW"/>
</dbReference>
<evidence type="ECO:0000313" key="6">
    <source>
        <dbReference type="EMBL" id="MBJ7601276.1"/>
    </source>
</evidence>
<dbReference type="PANTHER" id="PTHR43776">
    <property type="entry name" value="TRANSPORT ATP-BINDING PROTEIN"/>
    <property type="match status" value="1"/>
</dbReference>
<evidence type="ECO:0000256" key="4">
    <source>
        <dbReference type="ARBA" id="ARBA00022840"/>
    </source>
</evidence>
<evidence type="ECO:0000256" key="2">
    <source>
        <dbReference type="ARBA" id="ARBA00022448"/>
    </source>
</evidence>
<keyword evidence="3" id="KW-0547">Nucleotide-binding</keyword>